<evidence type="ECO:0000313" key="1">
    <source>
        <dbReference type="EMBL" id="CCC81496.1"/>
    </source>
</evidence>
<dbReference type="SUPFAM" id="SSF64182">
    <property type="entry name" value="DHH phosphoesterases"/>
    <property type="match status" value="1"/>
</dbReference>
<proteinExistence type="predicted"/>
<keyword evidence="2" id="KW-1185">Reference proteome</keyword>
<reference evidence="1 2" key="1">
    <citation type="journal article" date="2011" name="PLoS ONE">
        <title>The complete genome sequence of Thermoproteus tenax: a physiologically versatile member of the Crenarchaeota.</title>
        <authorList>
            <person name="Siebers B."/>
            <person name="Zaparty M."/>
            <person name="Raddatz G."/>
            <person name="Tjaden B."/>
            <person name="Albers S.V."/>
            <person name="Bell S.D."/>
            <person name="Blombach F."/>
            <person name="Kletzin A."/>
            <person name="Kyrpides N."/>
            <person name="Lanz C."/>
            <person name="Plagens A."/>
            <person name="Rampp M."/>
            <person name="Rosinus A."/>
            <person name="von Jan M."/>
            <person name="Makarova K.S."/>
            <person name="Klenk H.P."/>
            <person name="Schuster S.C."/>
            <person name="Hensel R."/>
        </authorList>
    </citation>
    <scope>NUCLEOTIDE SEQUENCE [LARGE SCALE GENOMIC DNA]</scope>
    <source>
        <strain evidence="2">ATCC 35583 / DSM 2078 / JCM 9277 / NBRC 100435 / Kra 1</strain>
    </source>
</reference>
<evidence type="ECO:0000313" key="2">
    <source>
        <dbReference type="Proteomes" id="UP000002654"/>
    </source>
</evidence>
<protein>
    <submittedName>
        <fullName evidence="1">Uncharacterized protein</fullName>
    </submittedName>
</protein>
<accession>G4RPK1</accession>
<dbReference type="GeneID" id="11261734"/>
<dbReference type="EMBL" id="FN869859">
    <property type="protein sequence ID" value="CCC81496.1"/>
    <property type="molecule type" value="Genomic_DNA"/>
</dbReference>
<dbReference type="KEGG" id="ttn:TTX_0841"/>
<dbReference type="AlphaFoldDB" id="G4RPK1"/>
<dbReference type="RefSeq" id="WP_014126752.1">
    <property type="nucleotide sequence ID" value="NC_016070.1"/>
</dbReference>
<name>G4RPK1_THETK</name>
<gene>
    <name evidence="1" type="ordered locus">TTX_0841</name>
</gene>
<sequence length="384" mass="42655">MDIFQRYRSEVARARDIIARGKFLAVVHDGTAHADDTIAAALLYSAGAEEVYRVSQQDEMLEIVRGRRAVIADVGYKYYEALKSAGEVAILDHHAPNGEPEYVELPSSLMQTVEALGLRLRPRMQMLFTAADLVDRFGALSAKRWLGIYGASLNLALSSYFGAVTKGKYADYNFLSLVAEAASSDFDVQDIAEYSKSYSATVGAIDVDPEKYPRALALLRLMKEASRGDTSIYLSPEAYKTGFGIDFSAHAALAVPQLSEYLAKGLSRYFNENIRAIKTAEERRFVIIEKSIKAIAVEDSVSPTALWNALLDLGVLREEEPAIVAVRDLRNPGAYSLWRPDRHKQIDFRKLAGDRVIFRHQSGFMAVVRADSAEDAVKYALMYL</sequence>
<dbReference type="HOGENOM" id="CLU_741066_0_0_2"/>
<organism evidence="1 2">
    <name type="scientific">Thermoproteus tenax (strain ATCC 35583 / DSM 2078 / JCM 9277 / NBRC 100435 / Kra 1)</name>
    <dbReference type="NCBI Taxonomy" id="768679"/>
    <lineage>
        <taxon>Archaea</taxon>
        <taxon>Thermoproteota</taxon>
        <taxon>Thermoprotei</taxon>
        <taxon>Thermoproteales</taxon>
        <taxon>Thermoproteaceae</taxon>
        <taxon>Thermoproteus</taxon>
    </lineage>
</organism>
<dbReference type="PaxDb" id="768679-TTX_0841"/>
<dbReference type="PATRIC" id="fig|768679.9.peg.850"/>
<dbReference type="eggNOG" id="arCOG05494">
    <property type="taxonomic scope" value="Archaea"/>
</dbReference>
<dbReference type="OrthoDB" id="26686at2157"/>
<dbReference type="InterPro" id="IPR038763">
    <property type="entry name" value="DHH_sf"/>
</dbReference>
<dbReference type="Proteomes" id="UP000002654">
    <property type="component" value="Chromosome"/>
</dbReference>